<dbReference type="AlphaFoldDB" id="A0AAD8KQN1"/>
<sequence>MLRSIRRTKQRIGWAKRFFFTRLLQQYCRTSSSVRFLKHRIIFRVMHRSNTNLQGYAPICLGLEDFYIRRLYLRLQGYASICLGLEDFYIRRLYLRLQGFEVVKLIGVCMLMCSLVCPEIFRGVFHPRFSQVHLKRMRGRLVQGKPSGRCCELTSAKNLVAYLKYHGFDIQDGGSGLISNFNFFCWP</sequence>
<organism evidence="1 2">
    <name type="scientific">Tagetes erecta</name>
    <name type="common">African marigold</name>
    <dbReference type="NCBI Taxonomy" id="13708"/>
    <lineage>
        <taxon>Eukaryota</taxon>
        <taxon>Viridiplantae</taxon>
        <taxon>Streptophyta</taxon>
        <taxon>Embryophyta</taxon>
        <taxon>Tracheophyta</taxon>
        <taxon>Spermatophyta</taxon>
        <taxon>Magnoliopsida</taxon>
        <taxon>eudicotyledons</taxon>
        <taxon>Gunneridae</taxon>
        <taxon>Pentapetalae</taxon>
        <taxon>asterids</taxon>
        <taxon>campanulids</taxon>
        <taxon>Asterales</taxon>
        <taxon>Asteraceae</taxon>
        <taxon>Asteroideae</taxon>
        <taxon>Heliantheae alliance</taxon>
        <taxon>Tageteae</taxon>
        <taxon>Tagetes</taxon>
    </lineage>
</organism>
<dbReference type="EMBL" id="JAUHHV010000005">
    <property type="protein sequence ID" value="KAK1424602.1"/>
    <property type="molecule type" value="Genomic_DNA"/>
</dbReference>
<reference evidence="1" key="1">
    <citation type="journal article" date="2023" name="bioRxiv">
        <title>Improved chromosome-level genome assembly for marigold (Tagetes erecta).</title>
        <authorList>
            <person name="Jiang F."/>
            <person name="Yuan L."/>
            <person name="Wang S."/>
            <person name="Wang H."/>
            <person name="Xu D."/>
            <person name="Wang A."/>
            <person name="Fan W."/>
        </authorList>
    </citation>
    <scope>NUCLEOTIDE SEQUENCE</scope>
    <source>
        <strain evidence="1">WSJ</strain>
        <tissue evidence="1">Leaf</tissue>
    </source>
</reference>
<comment type="caution">
    <text evidence="1">The sequence shown here is derived from an EMBL/GenBank/DDBJ whole genome shotgun (WGS) entry which is preliminary data.</text>
</comment>
<accession>A0AAD8KQN1</accession>
<protein>
    <submittedName>
        <fullName evidence="1">Uncharacterized protein</fullName>
    </submittedName>
</protein>
<dbReference type="Proteomes" id="UP001229421">
    <property type="component" value="Unassembled WGS sequence"/>
</dbReference>
<gene>
    <name evidence="1" type="ORF">QVD17_19935</name>
</gene>
<name>A0AAD8KQN1_TARER</name>
<evidence type="ECO:0000313" key="1">
    <source>
        <dbReference type="EMBL" id="KAK1424602.1"/>
    </source>
</evidence>
<keyword evidence="2" id="KW-1185">Reference proteome</keyword>
<evidence type="ECO:0000313" key="2">
    <source>
        <dbReference type="Proteomes" id="UP001229421"/>
    </source>
</evidence>
<proteinExistence type="predicted"/>